<evidence type="ECO:0000313" key="2">
    <source>
        <dbReference type="Proteomes" id="UP000198378"/>
    </source>
</evidence>
<protein>
    <submittedName>
        <fullName evidence="1">Uncharacterized protein</fullName>
    </submittedName>
</protein>
<reference evidence="1 2" key="1">
    <citation type="submission" date="2017-05" db="EMBL/GenBank/DDBJ databases">
        <title>The genome sequence of Geobacillus thermocatenulatus DSM 730.</title>
        <authorList>
            <person name="Ramaloko W.T."/>
            <person name="Koen N."/>
            <person name="Polliack S."/>
            <person name="Aliyu H."/>
            <person name="Lebre P."/>
            <person name="Mohr T."/>
            <person name="Oswald F."/>
            <person name="Zwick M."/>
            <person name="Neumann A."/>
            <person name="Syldatk C."/>
            <person name="Cowan D."/>
            <person name="De Maayer P."/>
        </authorList>
    </citation>
    <scope>NUCLEOTIDE SEQUENCE [LARGE SCALE GENOMIC DNA]</scope>
    <source>
        <strain evidence="1 2">BGSC 93A1</strain>
    </source>
</reference>
<proteinExistence type="predicted"/>
<gene>
    <name evidence="1" type="ORF">B9L19_01855</name>
</gene>
<dbReference type="AlphaFoldDB" id="A0AA91TGN5"/>
<name>A0AA91TGN5_9BACL</name>
<comment type="caution">
    <text evidence="1">The sequence shown here is derived from an EMBL/GenBank/DDBJ whole genome shotgun (WGS) entry which is preliminary data.</text>
</comment>
<accession>A0AA91TGN5</accession>
<evidence type="ECO:0000313" key="1">
    <source>
        <dbReference type="EMBL" id="OXB90095.1"/>
    </source>
</evidence>
<sequence>MKMFEYRFAIAPLFHFIASKSMEAGLHVCDGRGKQTVQLFMNDAASEKGKKRIGAIQYEGSNDYAMKEPYIVSWRFERALLPDGLKQDLEAITAFRRDRKEGTAINPNAQSIAFKFEALTDAAKETIEAITAVLQRHARR</sequence>
<dbReference type="Proteomes" id="UP000198378">
    <property type="component" value="Unassembled WGS sequence"/>
</dbReference>
<keyword evidence="2" id="KW-1185">Reference proteome</keyword>
<organism evidence="1 2">
    <name type="scientific">Geobacillus thermocatenulatus</name>
    <dbReference type="NCBI Taxonomy" id="33938"/>
    <lineage>
        <taxon>Bacteria</taxon>
        <taxon>Bacillati</taxon>
        <taxon>Bacillota</taxon>
        <taxon>Bacilli</taxon>
        <taxon>Bacillales</taxon>
        <taxon>Anoxybacillaceae</taxon>
        <taxon>Geobacillus</taxon>
        <taxon>Geobacillus thermoleovorans group</taxon>
    </lineage>
</organism>
<dbReference type="EMBL" id="NEWK01000001">
    <property type="protein sequence ID" value="OXB90095.1"/>
    <property type="molecule type" value="Genomic_DNA"/>
</dbReference>